<name>A0A1F6GB52_9PROT</name>
<dbReference type="SUPFAM" id="SSF52540">
    <property type="entry name" value="P-loop containing nucleoside triphosphate hydrolases"/>
    <property type="match status" value="1"/>
</dbReference>
<dbReference type="STRING" id="1817772.A2527_07385"/>
<evidence type="ECO:0000259" key="1">
    <source>
        <dbReference type="SMART" id="SM00382"/>
    </source>
</evidence>
<comment type="caution">
    <text evidence="2">The sequence shown here is derived from an EMBL/GenBank/DDBJ whole genome shotgun (WGS) entry which is preliminary data.</text>
</comment>
<sequence>MRPKWDEASIDQAYKTQIDRLQDLLDQAMTLGLWPLAQKWGVLDRYYRLAQMLEEELLLQWKIKNEQGMDGLLKHQARFLGQTLRNPKGLLAAWAKLRQAIISVSPRMQGSPWSAFLLDQVADYAWVKKLGLEPKILLAHWFTLHQLDPQELLIGLFNLVELGAQSRPELPDLAPQMEGPNLPLGQLKGLFEQPLDQAWARLEAFWGLCWGGALAHGAAFLFGQDTKGRWALQGEVPQKTCRFEDLFGLESQLARVQAEVERFLKGERPEHILLWGARGMGKSSTALALLDAYSGRGLRLVEMAQRDIAHLNQLFPLIAGRPERYVLFLDDFGLIPGQGDFKALKSVFEGSLQQLPSNLMLLATSNKQSLVKEERLDLNLPENRQAEDELRALGDRFGIKIHFDRPVFSELKDLFDFIAKRQGQTPTVEAWAQFQRFAQTNGHDKPSARTVEQFLARS</sequence>
<dbReference type="PANTHER" id="PTHR42935">
    <property type="entry name" value="SLR0930 PROTEIN"/>
    <property type="match status" value="1"/>
</dbReference>
<feature type="domain" description="AAA+ ATPase" evidence="1">
    <location>
        <begin position="268"/>
        <end position="407"/>
    </location>
</feature>
<dbReference type="CDD" id="cd00009">
    <property type="entry name" value="AAA"/>
    <property type="match status" value="1"/>
</dbReference>
<dbReference type="InterPro" id="IPR008533">
    <property type="entry name" value="DUF815"/>
</dbReference>
<dbReference type="Pfam" id="PF05673">
    <property type="entry name" value="DUF815"/>
    <property type="match status" value="1"/>
</dbReference>
<organism evidence="2 3">
    <name type="scientific">Candidatus Lambdaproteobacteria bacterium RIFOXYD2_FULL_50_16</name>
    <dbReference type="NCBI Taxonomy" id="1817772"/>
    <lineage>
        <taxon>Bacteria</taxon>
        <taxon>Pseudomonadati</taxon>
        <taxon>Pseudomonadota</taxon>
        <taxon>Candidatus Lambdaproteobacteria</taxon>
    </lineage>
</organism>
<dbReference type="SMART" id="SM00382">
    <property type="entry name" value="AAA"/>
    <property type="match status" value="1"/>
</dbReference>
<dbReference type="InterPro" id="IPR003593">
    <property type="entry name" value="AAA+_ATPase"/>
</dbReference>
<evidence type="ECO:0000313" key="2">
    <source>
        <dbReference type="EMBL" id="OGG95336.1"/>
    </source>
</evidence>
<accession>A0A1F6GB52</accession>
<proteinExistence type="predicted"/>
<protein>
    <recommendedName>
        <fullName evidence="1">AAA+ ATPase domain-containing protein</fullName>
    </recommendedName>
</protein>
<reference evidence="2 3" key="1">
    <citation type="journal article" date="2016" name="Nat. Commun.">
        <title>Thousands of microbial genomes shed light on interconnected biogeochemical processes in an aquifer system.</title>
        <authorList>
            <person name="Anantharaman K."/>
            <person name="Brown C.T."/>
            <person name="Hug L.A."/>
            <person name="Sharon I."/>
            <person name="Castelle C.J."/>
            <person name="Probst A.J."/>
            <person name="Thomas B.C."/>
            <person name="Singh A."/>
            <person name="Wilkins M.J."/>
            <person name="Karaoz U."/>
            <person name="Brodie E.L."/>
            <person name="Williams K.H."/>
            <person name="Hubbard S.S."/>
            <person name="Banfield J.F."/>
        </authorList>
    </citation>
    <scope>NUCLEOTIDE SEQUENCE [LARGE SCALE GENOMIC DNA]</scope>
</reference>
<dbReference type="EMBL" id="MFNE01000024">
    <property type="protein sequence ID" value="OGG95336.1"/>
    <property type="molecule type" value="Genomic_DNA"/>
</dbReference>
<dbReference type="AlphaFoldDB" id="A0A1F6GB52"/>
<dbReference type="Proteomes" id="UP000178449">
    <property type="component" value="Unassembled WGS sequence"/>
</dbReference>
<gene>
    <name evidence="2" type="ORF">A2527_07385</name>
</gene>
<dbReference type="PANTHER" id="PTHR42935:SF1">
    <property type="entry name" value="SLR0930 PROTEIN"/>
    <property type="match status" value="1"/>
</dbReference>
<dbReference type="InterPro" id="IPR027417">
    <property type="entry name" value="P-loop_NTPase"/>
</dbReference>
<dbReference type="Gene3D" id="3.40.50.300">
    <property type="entry name" value="P-loop containing nucleotide triphosphate hydrolases"/>
    <property type="match status" value="1"/>
</dbReference>
<evidence type="ECO:0000313" key="3">
    <source>
        <dbReference type="Proteomes" id="UP000178449"/>
    </source>
</evidence>